<keyword evidence="6" id="KW-0239">DNA-directed DNA polymerase</keyword>
<evidence type="ECO:0000256" key="4">
    <source>
        <dbReference type="ARBA" id="ARBA00022695"/>
    </source>
</evidence>
<evidence type="ECO:0000259" key="9">
    <source>
        <dbReference type="SMART" id="SM00482"/>
    </source>
</evidence>
<dbReference type="SUPFAM" id="SSF56672">
    <property type="entry name" value="DNA/RNA polymerases"/>
    <property type="match status" value="1"/>
</dbReference>
<keyword evidence="3" id="KW-0808">Transferase</keyword>
<dbReference type="InterPro" id="IPR019760">
    <property type="entry name" value="DNA-dir_DNA_pol_A_CS"/>
</dbReference>
<comment type="similarity">
    <text evidence="1">Belongs to the DNA polymerase type-A family.</text>
</comment>
<reference evidence="11" key="1">
    <citation type="submission" date="2016-05" db="EMBL/GenBank/DDBJ databases">
        <title>Whole genome shotgun sequencing of cultured foodborne pathogen.</title>
        <authorList>
            <person name="Zheng J."/>
            <person name="Timme R."/>
            <person name="Allard M."/>
            <person name="Strain E."/>
            <person name="Luo Y."/>
            <person name="Brown E."/>
        </authorList>
    </citation>
    <scope>NUCLEOTIDE SEQUENCE [LARGE SCALE GENOMIC DNA]</scope>
    <source>
        <strain evidence="11">CFSAN034343</strain>
    </source>
</reference>
<dbReference type="InterPro" id="IPR002298">
    <property type="entry name" value="DNA_polymerase_A"/>
</dbReference>
<dbReference type="Proteomes" id="UP000094974">
    <property type="component" value="Unassembled WGS sequence"/>
</dbReference>
<dbReference type="EMBL" id="LYND01000129">
    <property type="protein sequence ID" value="ODA08707.1"/>
    <property type="molecule type" value="Genomic_DNA"/>
</dbReference>
<dbReference type="SMART" id="SM00482">
    <property type="entry name" value="POLAc"/>
    <property type="match status" value="1"/>
</dbReference>
<dbReference type="PANTHER" id="PTHR10133:SF27">
    <property type="entry name" value="DNA POLYMERASE NU"/>
    <property type="match status" value="1"/>
</dbReference>
<keyword evidence="7" id="KW-0238">DNA-binding</keyword>
<evidence type="ECO:0000313" key="11">
    <source>
        <dbReference type="Proteomes" id="UP000094974"/>
    </source>
</evidence>
<dbReference type="SUPFAM" id="SSF53098">
    <property type="entry name" value="Ribonuclease H-like"/>
    <property type="match status" value="1"/>
</dbReference>
<dbReference type="EC" id="2.7.7.7" evidence="2"/>
<evidence type="ECO:0000256" key="5">
    <source>
        <dbReference type="ARBA" id="ARBA00022705"/>
    </source>
</evidence>
<dbReference type="Gene3D" id="1.10.150.20">
    <property type="entry name" value="5' to 3' exonuclease, C-terminal subdomain"/>
    <property type="match status" value="1"/>
</dbReference>
<evidence type="ECO:0000256" key="3">
    <source>
        <dbReference type="ARBA" id="ARBA00022679"/>
    </source>
</evidence>
<evidence type="ECO:0000256" key="1">
    <source>
        <dbReference type="ARBA" id="ARBA00007705"/>
    </source>
</evidence>
<accession>A0ABX2ZB71</accession>
<dbReference type="InterPro" id="IPR043502">
    <property type="entry name" value="DNA/RNA_pol_sf"/>
</dbReference>
<keyword evidence="5" id="KW-0235">DNA replication</keyword>
<dbReference type="Pfam" id="PF00476">
    <property type="entry name" value="DNA_pol_A"/>
    <property type="match status" value="1"/>
</dbReference>
<gene>
    <name evidence="10" type="ORF">A7312_04705</name>
</gene>
<organism evidence="10 11">
    <name type="scientific">Paenibacillus polymyxa</name>
    <name type="common">Bacillus polymyxa</name>
    <dbReference type="NCBI Taxonomy" id="1406"/>
    <lineage>
        <taxon>Bacteria</taxon>
        <taxon>Bacillati</taxon>
        <taxon>Bacillota</taxon>
        <taxon>Bacilli</taxon>
        <taxon>Bacillales</taxon>
        <taxon>Paenibacillaceae</taxon>
        <taxon>Paenibacillus</taxon>
    </lineage>
</organism>
<comment type="catalytic activity">
    <reaction evidence="8">
        <text>DNA(n) + a 2'-deoxyribonucleoside 5'-triphosphate = DNA(n+1) + diphosphate</text>
        <dbReference type="Rhea" id="RHEA:22508"/>
        <dbReference type="Rhea" id="RHEA-COMP:17339"/>
        <dbReference type="Rhea" id="RHEA-COMP:17340"/>
        <dbReference type="ChEBI" id="CHEBI:33019"/>
        <dbReference type="ChEBI" id="CHEBI:61560"/>
        <dbReference type="ChEBI" id="CHEBI:173112"/>
        <dbReference type="EC" id="2.7.7.7"/>
    </reaction>
</comment>
<keyword evidence="11" id="KW-1185">Reference proteome</keyword>
<name>A0ABX2ZB71_PAEPO</name>
<sequence length="657" mass="73553">MVDVLSIDLETFSSVNIKDSGVYPYVESPDFEVLLFAYAFNQEPVRVLDLTDFEDIPADVQEALSDPAVLKTAFNAGFERTALAKHFNQPMPPDQWQCSAVLALTLGLPGSLDQVAKALKLQEQKDSAGKALIKYFSTPCKPTKVNGGRTRNMPWHAPEKWQQYKDYCGQDVETERDLRRRLIARKPSEFEQRLWALDQRINDGGIRIKPEMIQHAIACDEAFQTRKLAEAAEITGLDNPKSVAQLKGWLEDQGLTVGGLTKDSIPVLIEQADELGMADAKAVLKLRQETSKTSVKKYEAMQRARCNDDRVRGLLQFYGANRTGRWAGRLVQVQNLPQNKLADLDLARTLLLEGEYELLELLYASVPGVLSQLVRTAFIPSPGCRFIVSDFSAIEARVIAWLAGESWRMEVFRTHGKIYEASASQMFKVPIEEIGKGNPLRQKGKIAELALGYGGGVGALEAMGALKMGLESDELKPLVNAWRKANKRITKLWWDVDAAAMAAVEEHRRVELQYGLTFFMEDGSLFIQLPSGRCLAYVNPQIKPGKFDKPALTYEGMDQVKKIWTRIDTYGPKLVENIVQAISRDCLAESLIKLDDARYKTVMHVHDEAVLDVPGEYSPNGSFDLDQVVEIMGQPIPWAPGLSLRADGYETAYYRKD</sequence>
<evidence type="ECO:0000256" key="2">
    <source>
        <dbReference type="ARBA" id="ARBA00012417"/>
    </source>
</evidence>
<comment type="caution">
    <text evidence="10">The sequence shown here is derived from an EMBL/GenBank/DDBJ whole genome shotgun (WGS) entry which is preliminary data.</text>
</comment>
<protein>
    <recommendedName>
        <fullName evidence="2">DNA-directed DNA polymerase</fullName>
        <ecNumber evidence="2">2.7.7.7</ecNumber>
    </recommendedName>
</protein>
<dbReference type="InterPro" id="IPR001098">
    <property type="entry name" value="DNA-dir_DNA_pol_A_palm_dom"/>
</dbReference>
<evidence type="ECO:0000256" key="6">
    <source>
        <dbReference type="ARBA" id="ARBA00022932"/>
    </source>
</evidence>
<evidence type="ECO:0000313" key="10">
    <source>
        <dbReference type="EMBL" id="ODA08707.1"/>
    </source>
</evidence>
<evidence type="ECO:0000256" key="7">
    <source>
        <dbReference type="ARBA" id="ARBA00023125"/>
    </source>
</evidence>
<dbReference type="InterPro" id="IPR012337">
    <property type="entry name" value="RNaseH-like_sf"/>
</dbReference>
<feature type="domain" description="DNA-directed DNA polymerase family A palm" evidence="9">
    <location>
        <begin position="371"/>
        <end position="617"/>
    </location>
</feature>
<dbReference type="CDD" id="cd08642">
    <property type="entry name" value="DNA_pol_A_pol_I_A"/>
    <property type="match status" value="1"/>
</dbReference>
<keyword evidence="4" id="KW-0548">Nucleotidyltransferase</keyword>
<evidence type="ECO:0000256" key="8">
    <source>
        <dbReference type="ARBA" id="ARBA00049244"/>
    </source>
</evidence>
<proteinExistence type="inferred from homology"/>
<dbReference type="PANTHER" id="PTHR10133">
    <property type="entry name" value="DNA POLYMERASE I"/>
    <property type="match status" value="1"/>
</dbReference>
<dbReference type="PROSITE" id="PS00447">
    <property type="entry name" value="DNA_POLYMERASE_A"/>
    <property type="match status" value="1"/>
</dbReference>